<keyword evidence="4 12" id="KW-0812">Transmembrane</keyword>
<evidence type="ECO:0000256" key="12">
    <source>
        <dbReference type="SAM" id="Phobius"/>
    </source>
</evidence>
<keyword evidence="7 12" id="KW-1133">Transmembrane helix</keyword>
<feature type="transmembrane region" description="Helical" evidence="12">
    <location>
        <begin position="148"/>
        <end position="171"/>
    </location>
</feature>
<keyword evidence="8" id="KW-0770">Synapse</keyword>
<evidence type="ECO:0000256" key="2">
    <source>
        <dbReference type="ARBA" id="ARBA00004644"/>
    </source>
</evidence>
<evidence type="ECO:0000256" key="8">
    <source>
        <dbReference type="ARBA" id="ARBA00023018"/>
    </source>
</evidence>
<name>A0A673KPP5_9TELE</name>
<keyword evidence="10" id="KW-0968">Cytoplasmic vesicle</keyword>
<evidence type="ECO:0000313" key="13">
    <source>
        <dbReference type="Ensembl" id="ENSSRHP00000068470.1"/>
    </source>
</evidence>
<keyword evidence="14" id="KW-1185">Reference proteome</keyword>
<dbReference type="GO" id="GO:0031901">
    <property type="term" value="C:early endosome membrane"/>
    <property type="evidence" value="ECO:0007669"/>
    <property type="project" value="UniProtKB-SubCell"/>
</dbReference>
<feature type="region of interest" description="Disordered" evidence="11">
    <location>
        <begin position="30"/>
        <end position="49"/>
    </location>
</feature>
<dbReference type="Proteomes" id="UP000472270">
    <property type="component" value="Unassembled WGS sequence"/>
</dbReference>
<evidence type="ECO:0000256" key="1">
    <source>
        <dbReference type="ARBA" id="ARBA00004146"/>
    </source>
</evidence>
<comment type="subcellular location">
    <subcellularLocation>
        <location evidence="2">Cytoplasmic vesicle</location>
        <location evidence="2">Secretory vesicle</location>
        <location evidence="2">Synaptic vesicle membrane</location>
        <topology evidence="2">Multi-pass membrane protein</topology>
    </subcellularLocation>
    <subcellularLocation>
        <location evidence="1">Early endosome membrane</location>
    </subcellularLocation>
</comment>
<organism evidence="13 14">
    <name type="scientific">Sinocyclocheilus rhinocerous</name>
    <dbReference type="NCBI Taxonomy" id="307959"/>
    <lineage>
        <taxon>Eukaryota</taxon>
        <taxon>Metazoa</taxon>
        <taxon>Chordata</taxon>
        <taxon>Craniata</taxon>
        <taxon>Vertebrata</taxon>
        <taxon>Euteleostomi</taxon>
        <taxon>Actinopterygii</taxon>
        <taxon>Neopterygii</taxon>
        <taxon>Teleostei</taxon>
        <taxon>Ostariophysi</taxon>
        <taxon>Cypriniformes</taxon>
        <taxon>Cyprinidae</taxon>
        <taxon>Cyprininae</taxon>
        <taxon>Sinocyclocheilus</taxon>
    </lineage>
</organism>
<dbReference type="InterPro" id="IPR027469">
    <property type="entry name" value="Cation_efflux_TMD_sf"/>
</dbReference>
<evidence type="ECO:0000256" key="4">
    <source>
        <dbReference type="ARBA" id="ARBA00022692"/>
    </source>
</evidence>
<feature type="transmembrane region" description="Helical" evidence="12">
    <location>
        <begin position="114"/>
        <end position="136"/>
    </location>
</feature>
<keyword evidence="5" id="KW-0967">Endosome</keyword>
<dbReference type="GO" id="GO:0008270">
    <property type="term" value="F:zinc ion binding"/>
    <property type="evidence" value="ECO:0007669"/>
    <property type="project" value="TreeGrafter"/>
</dbReference>
<accession>A0A673KPP5</accession>
<evidence type="ECO:0000256" key="10">
    <source>
        <dbReference type="ARBA" id="ARBA00023329"/>
    </source>
</evidence>
<dbReference type="GO" id="GO:0030672">
    <property type="term" value="C:synaptic vesicle membrane"/>
    <property type="evidence" value="ECO:0007669"/>
    <property type="project" value="UniProtKB-SubCell"/>
</dbReference>
<reference evidence="13" key="1">
    <citation type="submission" date="2025-08" db="UniProtKB">
        <authorList>
            <consortium name="Ensembl"/>
        </authorList>
    </citation>
    <scope>IDENTIFICATION</scope>
</reference>
<evidence type="ECO:0000256" key="7">
    <source>
        <dbReference type="ARBA" id="ARBA00022989"/>
    </source>
</evidence>
<dbReference type="SUPFAM" id="SSF161111">
    <property type="entry name" value="Cation efflux protein transmembrane domain-like"/>
    <property type="match status" value="1"/>
</dbReference>
<dbReference type="PANTHER" id="PTHR31937:SF2">
    <property type="entry name" value="TRANSMEMBRANE PROTEIN 163"/>
    <property type="match status" value="1"/>
</dbReference>
<comment type="similarity">
    <text evidence="3">Belongs to the TMEM163 family.</text>
</comment>
<dbReference type="InterPro" id="IPR026765">
    <property type="entry name" value="Tmem163"/>
</dbReference>
<sequence>MTDSTTSDPCPVPNPTIVDPSVVRNGQCAAAQDPNLPKSGSQGDPFNMDRDQEMKITDSVEGQGLLESFMRLKPHEAQSYRKKALWVSWISIVVTLILAVAGFTVSFMRHSASAFGFAFDAMLDVLSSIIVLWRYSNAAAVHSAHREYIACVILGVIFILSSMCILGKAIHDLATELLPEVVSSMAVCHIYYFKINVPTLNITDGFNSMVGGIMGFSILISAEVFRHHPTIWYLDGTIGVLIGLIILAYGVKLLIDMVPRVRQTRNYERFE</sequence>
<protein>
    <submittedName>
        <fullName evidence="13">Transmembrane protein 163a</fullName>
    </submittedName>
</protein>
<evidence type="ECO:0000313" key="14">
    <source>
        <dbReference type="Proteomes" id="UP000472270"/>
    </source>
</evidence>
<dbReference type="Ensembl" id="ENSSRHT00000070338.1">
    <property type="protein sequence ID" value="ENSSRHP00000068470.1"/>
    <property type="gene ID" value="ENSSRHG00000034038.1"/>
</dbReference>
<keyword evidence="9 12" id="KW-0472">Membrane</keyword>
<feature type="region of interest" description="Disordered" evidence="11">
    <location>
        <begin position="1"/>
        <end position="21"/>
    </location>
</feature>
<keyword evidence="6" id="KW-0862">Zinc</keyword>
<feature type="transmembrane region" description="Helical" evidence="12">
    <location>
        <begin position="84"/>
        <end position="108"/>
    </location>
</feature>
<evidence type="ECO:0000256" key="6">
    <source>
        <dbReference type="ARBA" id="ARBA00022833"/>
    </source>
</evidence>
<dbReference type="PANTHER" id="PTHR31937">
    <property type="entry name" value="TRANSMEMBRANE PROTEIN 163"/>
    <property type="match status" value="1"/>
</dbReference>
<evidence type="ECO:0000256" key="3">
    <source>
        <dbReference type="ARBA" id="ARBA00008731"/>
    </source>
</evidence>
<dbReference type="AlphaFoldDB" id="A0A673KPP5"/>
<proteinExistence type="inferred from homology"/>
<evidence type="ECO:0000256" key="11">
    <source>
        <dbReference type="SAM" id="MobiDB-lite"/>
    </source>
</evidence>
<evidence type="ECO:0000256" key="9">
    <source>
        <dbReference type="ARBA" id="ARBA00023136"/>
    </source>
</evidence>
<feature type="transmembrane region" description="Helical" evidence="12">
    <location>
        <begin position="231"/>
        <end position="255"/>
    </location>
</feature>
<reference evidence="13" key="2">
    <citation type="submission" date="2025-09" db="UniProtKB">
        <authorList>
            <consortium name="Ensembl"/>
        </authorList>
    </citation>
    <scope>IDENTIFICATION</scope>
</reference>
<evidence type="ECO:0000256" key="5">
    <source>
        <dbReference type="ARBA" id="ARBA00022753"/>
    </source>
</evidence>